<feature type="transmembrane region" description="Helical" evidence="1">
    <location>
        <begin position="46"/>
        <end position="64"/>
    </location>
</feature>
<comment type="caution">
    <text evidence="2">The sequence shown here is derived from an EMBL/GenBank/DDBJ whole genome shotgun (WGS) entry which is preliminary data.</text>
</comment>
<keyword evidence="1" id="KW-1133">Transmembrane helix</keyword>
<feature type="transmembrane region" description="Helical" evidence="1">
    <location>
        <begin position="20"/>
        <end position="40"/>
    </location>
</feature>
<evidence type="ECO:0000313" key="3">
    <source>
        <dbReference type="Proteomes" id="UP000233293"/>
    </source>
</evidence>
<organism evidence="2 3">
    <name type="scientific">Telmatospirillum siberiense</name>
    <dbReference type="NCBI Taxonomy" id="382514"/>
    <lineage>
        <taxon>Bacteria</taxon>
        <taxon>Pseudomonadati</taxon>
        <taxon>Pseudomonadota</taxon>
        <taxon>Alphaproteobacteria</taxon>
        <taxon>Rhodospirillales</taxon>
        <taxon>Rhodospirillaceae</taxon>
        <taxon>Telmatospirillum</taxon>
    </lineage>
</organism>
<dbReference type="Proteomes" id="UP000233293">
    <property type="component" value="Unassembled WGS sequence"/>
</dbReference>
<dbReference type="AlphaFoldDB" id="A0A2N3PR10"/>
<keyword evidence="1" id="KW-0472">Membrane</keyword>
<reference evidence="3" key="1">
    <citation type="submission" date="2017-12" db="EMBL/GenBank/DDBJ databases">
        <title>Draft genome sequence of Telmatospirillum siberiense 26-4b1T, an acidotolerant peatland alphaproteobacterium potentially involved in sulfur cycling.</title>
        <authorList>
            <person name="Hausmann B."/>
            <person name="Pjevac P."/>
            <person name="Schreck K."/>
            <person name="Herbold C.W."/>
            <person name="Daims H."/>
            <person name="Wagner M."/>
            <person name="Pester M."/>
            <person name="Loy A."/>
        </authorList>
    </citation>
    <scope>NUCLEOTIDE SEQUENCE [LARGE SCALE GENOMIC DNA]</scope>
    <source>
        <strain evidence="3">26-4b1</strain>
    </source>
</reference>
<dbReference type="EMBL" id="PIUM01000026">
    <property type="protein sequence ID" value="PKU22824.1"/>
    <property type="molecule type" value="Genomic_DNA"/>
</dbReference>
<dbReference type="RefSeq" id="WP_101252297.1">
    <property type="nucleotide sequence ID" value="NZ_PIUM01000026.1"/>
</dbReference>
<proteinExistence type="predicted"/>
<protein>
    <submittedName>
        <fullName evidence="2">Uncharacterized protein</fullName>
    </submittedName>
</protein>
<keyword evidence="3" id="KW-1185">Reference proteome</keyword>
<evidence type="ECO:0000256" key="1">
    <source>
        <dbReference type="SAM" id="Phobius"/>
    </source>
</evidence>
<evidence type="ECO:0000313" key="2">
    <source>
        <dbReference type="EMBL" id="PKU22824.1"/>
    </source>
</evidence>
<gene>
    <name evidence="2" type="ORF">CWS72_19400</name>
</gene>
<sequence>MRTMVLRVIAEPSQIFWAPVLPAAANVLLNVTLMMFFILLYNVTPIPFFVTTLVGHGMIAVYAVRDPHLSTLMTAWMETRKKTRNMLRVRGNKYVP</sequence>
<name>A0A2N3PR10_9PROT</name>
<accession>A0A2N3PR10</accession>
<keyword evidence="1" id="KW-0812">Transmembrane</keyword>